<dbReference type="Proteomes" id="UP000814172">
    <property type="component" value="Unassembled WGS sequence"/>
</dbReference>
<name>A0AAW5A5T8_9PSED</name>
<feature type="region of interest" description="Disordered" evidence="1">
    <location>
        <begin position="110"/>
        <end position="135"/>
    </location>
</feature>
<evidence type="ECO:0000313" key="2">
    <source>
        <dbReference type="EMBL" id="MCF5059272.1"/>
    </source>
</evidence>
<feature type="compositionally biased region" description="Basic and acidic residues" evidence="1">
    <location>
        <begin position="110"/>
        <end position="121"/>
    </location>
</feature>
<proteinExistence type="predicted"/>
<comment type="caution">
    <text evidence="2">The sequence shown here is derived from an EMBL/GenBank/DDBJ whole genome shotgun (WGS) entry which is preliminary data.</text>
</comment>
<reference evidence="2 3" key="1">
    <citation type="submission" date="2019-11" db="EMBL/GenBank/DDBJ databases">
        <title>Epiphytic Pseudomonas syringae from cherry orchards.</title>
        <authorList>
            <person name="Hulin M.T."/>
        </authorList>
    </citation>
    <scope>NUCLEOTIDE SEQUENCE [LARGE SCALE GENOMIC DNA]</scope>
    <source>
        <strain evidence="2 3">PA-6-9F</strain>
    </source>
</reference>
<keyword evidence="3" id="KW-1185">Reference proteome</keyword>
<sequence>MTDKQTLEAFAKLLEPLAKSLNGIDRSLSLLADLELAKEFQPDPAKRQSHYAEINAAVAADAAAFEALEKARVEREAIDPRGHEQLVKEKGAEEAARILAPVKAALDARGESLKHEQKVRDSFPALDRIHRHRNS</sequence>
<dbReference type="EMBL" id="WKEW01000081">
    <property type="protein sequence ID" value="MCF5059272.1"/>
    <property type="molecule type" value="Genomic_DNA"/>
</dbReference>
<dbReference type="AlphaFoldDB" id="A0AAW5A5T8"/>
<dbReference type="RefSeq" id="WP_236300434.1">
    <property type="nucleotide sequence ID" value="NZ_WKEB01000057.1"/>
</dbReference>
<gene>
    <name evidence="2" type="ORF">GIW75_20195</name>
</gene>
<evidence type="ECO:0000256" key="1">
    <source>
        <dbReference type="SAM" id="MobiDB-lite"/>
    </source>
</evidence>
<evidence type="ECO:0000313" key="3">
    <source>
        <dbReference type="Proteomes" id="UP000814172"/>
    </source>
</evidence>
<protein>
    <submittedName>
        <fullName evidence="2">Uncharacterized protein</fullName>
    </submittedName>
</protein>
<accession>A0AAW5A5T8</accession>
<organism evidence="2 3">
    <name type="scientific">Pseudomonas proteolytica</name>
    <dbReference type="NCBI Taxonomy" id="219574"/>
    <lineage>
        <taxon>Bacteria</taxon>
        <taxon>Pseudomonadati</taxon>
        <taxon>Pseudomonadota</taxon>
        <taxon>Gammaproteobacteria</taxon>
        <taxon>Pseudomonadales</taxon>
        <taxon>Pseudomonadaceae</taxon>
        <taxon>Pseudomonas</taxon>
    </lineage>
</organism>